<dbReference type="SUPFAM" id="SSF54452">
    <property type="entry name" value="MHC antigen-recognition domain"/>
    <property type="match status" value="1"/>
</dbReference>
<reference evidence="3" key="3">
    <citation type="submission" date="2025-09" db="UniProtKB">
        <authorList>
            <consortium name="Ensembl"/>
        </authorList>
    </citation>
    <scope>IDENTIFICATION</scope>
</reference>
<evidence type="ECO:0000259" key="2">
    <source>
        <dbReference type="Pfam" id="PF00129"/>
    </source>
</evidence>
<dbReference type="PANTHER" id="PTHR16675:SF237">
    <property type="entry name" value="MHC CLASS I ANTIGEN TRANSCRIPT VARIANT 1-RELATED"/>
    <property type="match status" value="1"/>
</dbReference>
<dbReference type="GO" id="GO:0005615">
    <property type="term" value="C:extracellular space"/>
    <property type="evidence" value="ECO:0007669"/>
    <property type="project" value="TreeGrafter"/>
</dbReference>
<dbReference type="AlphaFoldDB" id="A0A087YR83"/>
<proteinExistence type="predicted"/>
<evidence type="ECO:0000313" key="3">
    <source>
        <dbReference type="Ensembl" id="ENSPFOP00000020536.1"/>
    </source>
</evidence>
<evidence type="ECO:0000313" key="4">
    <source>
        <dbReference type="Proteomes" id="UP000028760"/>
    </source>
</evidence>
<dbReference type="Pfam" id="PF00129">
    <property type="entry name" value="MHC_I"/>
    <property type="match status" value="1"/>
</dbReference>
<dbReference type="PANTHER" id="PTHR16675">
    <property type="entry name" value="MHC CLASS I-RELATED"/>
    <property type="match status" value="1"/>
</dbReference>
<reference evidence="3" key="2">
    <citation type="submission" date="2025-08" db="UniProtKB">
        <authorList>
            <consortium name="Ensembl"/>
        </authorList>
    </citation>
    <scope>IDENTIFICATION</scope>
</reference>
<name>A0A087YR83_POEFO</name>
<dbReference type="Gene3D" id="3.30.500.10">
    <property type="entry name" value="MHC class I-like antigen recognition-like"/>
    <property type="match status" value="1"/>
</dbReference>
<dbReference type="EMBL" id="AYCK01010100">
    <property type="status" value="NOT_ANNOTATED_CDS"/>
    <property type="molecule type" value="Genomic_DNA"/>
</dbReference>
<dbReference type="InterPro" id="IPR037055">
    <property type="entry name" value="MHC_I-like_Ag-recog_sf"/>
</dbReference>
<feature type="domain" description="MHC class I-like antigen recognition-like" evidence="2">
    <location>
        <begin position="1"/>
        <end position="55"/>
    </location>
</feature>
<dbReference type="GO" id="GO:0009897">
    <property type="term" value="C:external side of plasma membrane"/>
    <property type="evidence" value="ECO:0007669"/>
    <property type="project" value="TreeGrafter"/>
</dbReference>
<dbReference type="InterPro" id="IPR050208">
    <property type="entry name" value="MHC_class-I_related"/>
</dbReference>
<protein>
    <recommendedName>
        <fullName evidence="2">MHC class I-like antigen recognition-like domain-containing protein</fullName>
    </recommendedName>
</protein>
<dbReference type="InterPro" id="IPR011161">
    <property type="entry name" value="MHC_I-like_Ag-recog"/>
</dbReference>
<reference evidence="4" key="1">
    <citation type="submission" date="2013-10" db="EMBL/GenBank/DDBJ databases">
        <authorList>
            <person name="Schartl M."/>
            <person name="Warren W."/>
        </authorList>
    </citation>
    <scope>NUCLEOTIDE SEQUENCE [LARGE SCALE GENOMIC DNA]</scope>
    <source>
        <strain evidence="4">female</strain>
    </source>
</reference>
<dbReference type="GO" id="GO:0006955">
    <property type="term" value="P:immune response"/>
    <property type="evidence" value="ECO:0007669"/>
    <property type="project" value="TreeGrafter"/>
</dbReference>
<dbReference type="Proteomes" id="UP000028760">
    <property type="component" value="Unassembled WGS sequence"/>
</dbReference>
<dbReference type="InterPro" id="IPR011162">
    <property type="entry name" value="MHC_I/II-like_Ag-recog"/>
</dbReference>
<sequence length="57" mass="6612">VGYVDGVQITHYDSNTGKTVPKQDWMRDNTDQQYWERQTGIGQGHQQTFKNNIEVAK</sequence>
<accession>A0A087YR83</accession>
<dbReference type="GeneTree" id="ENSGT00940000175658"/>
<evidence type="ECO:0000256" key="1">
    <source>
        <dbReference type="ARBA" id="ARBA00023180"/>
    </source>
</evidence>
<dbReference type="STRING" id="48698.ENSPFOP00000020536"/>
<organism evidence="3 4">
    <name type="scientific">Poecilia formosa</name>
    <name type="common">Amazon molly</name>
    <name type="synonym">Limia formosa</name>
    <dbReference type="NCBI Taxonomy" id="48698"/>
    <lineage>
        <taxon>Eukaryota</taxon>
        <taxon>Metazoa</taxon>
        <taxon>Chordata</taxon>
        <taxon>Craniata</taxon>
        <taxon>Vertebrata</taxon>
        <taxon>Euteleostomi</taxon>
        <taxon>Actinopterygii</taxon>
        <taxon>Neopterygii</taxon>
        <taxon>Teleostei</taxon>
        <taxon>Neoteleostei</taxon>
        <taxon>Acanthomorphata</taxon>
        <taxon>Ovalentaria</taxon>
        <taxon>Atherinomorphae</taxon>
        <taxon>Cyprinodontiformes</taxon>
        <taxon>Poeciliidae</taxon>
        <taxon>Poeciliinae</taxon>
        <taxon>Poecilia</taxon>
    </lineage>
</organism>
<dbReference type="Ensembl" id="ENSPFOT00000020560.1">
    <property type="protein sequence ID" value="ENSPFOP00000020536.1"/>
    <property type="gene ID" value="ENSPFOG00000020410.1"/>
</dbReference>
<keyword evidence="1" id="KW-0325">Glycoprotein</keyword>
<keyword evidence="4" id="KW-1185">Reference proteome</keyword>